<dbReference type="InterPro" id="IPR000594">
    <property type="entry name" value="ThiF_NAD_FAD-bd"/>
</dbReference>
<dbReference type="InterPro" id="IPR045886">
    <property type="entry name" value="ThiF/MoeB/HesA"/>
</dbReference>
<evidence type="ECO:0000259" key="2">
    <source>
        <dbReference type="Pfam" id="PF00899"/>
    </source>
</evidence>
<dbReference type="AlphaFoldDB" id="A0A0F9B5K4"/>
<dbReference type="Pfam" id="PF00899">
    <property type="entry name" value="ThiF"/>
    <property type="match status" value="1"/>
</dbReference>
<evidence type="ECO:0000256" key="1">
    <source>
        <dbReference type="SAM" id="Phobius"/>
    </source>
</evidence>
<protein>
    <recommendedName>
        <fullName evidence="2">THIF-type NAD/FAD binding fold domain-containing protein</fullName>
    </recommendedName>
</protein>
<dbReference type="InterPro" id="IPR035985">
    <property type="entry name" value="Ubiquitin-activating_enz"/>
</dbReference>
<feature type="domain" description="THIF-type NAD/FAD binding fold" evidence="2">
    <location>
        <begin position="21"/>
        <end position="148"/>
    </location>
</feature>
<sequence>MPDDALYTRQNRIGLNIPNDVTVVGLGGIGAWVAIGMAMSGVPNLFLFDPDNMEESNRNRLPFCQGSINVPKVEVVANFCRAIRPDANIVAIAEKLEDLYLRIQLSTSSLFMDCTDSPKAQYNIFQACKKIGKRYIRIGYDGTHGTISSNVSGWIKTDVEEEAYTVNPSWVVPSAVFAMLGVGKALKYPDQEVSIDLSEIGIPVLRKKSSRLTNRCATPPDNPSMRRRR</sequence>
<accession>A0A0F9B5K4</accession>
<organism evidence="3">
    <name type="scientific">marine sediment metagenome</name>
    <dbReference type="NCBI Taxonomy" id="412755"/>
    <lineage>
        <taxon>unclassified sequences</taxon>
        <taxon>metagenomes</taxon>
        <taxon>ecological metagenomes</taxon>
    </lineage>
</organism>
<comment type="caution">
    <text evidence="3">The sequence shown here is derived from an EMBL/GenBank/DDBJ whole genome shotgun (WGS) entry which is preliminary data.</text>
</comment>
<gene>
    <name evidence="3" type="ORF">LCGC14_2488250</name>
</gene>
<keyword evidence="1" id="KW-0812">Transmembrane</keyword>
<dbReference type="GO" id="GO:0061504">
    <property type="term" value="P:cyclic threonylcarbamoyladenosine biosynthetic process"/>
    <property type="evidence" value="ECO:0007669"/>
    <property type="project" value="TreeGrafter"/>
</dbReference>
<keyword evidence="1" id="KW-1133">Transmembrane helix</keyword>
<keyword evidence="1" id="KW-0472">Membrane</keyword>
<name>A0A0F9B5K4_9ZZZZ</name>
<reference evidence="3" key="1">
    <citation type="journal article" date="2015" name="Nature">
        <title>Complex archaea that bridge the gap between prokaryotes and eukaryotes.</title>
        <authorList>
            <person name="Spang A."/>
            <person name="Saw J.H."/>
            <person name="Jorgensen S.L."/>
            <person name="Zaremba-Niedzwiedzka K."/>
            <person name="Martijn J."/>
            <person name="Lind A.E."/>
            <person name="van Eijk R."/>
            <person name="Schleper C."/>
            <person name="Guy L."/>
            <person name="Ettema T.J."/>
        </authorList>
    </citation>
    <scope>NUCLEOTIDE SEQUENCE</scope>
</reference>
<evidence type="ECO:0000313" key="3">
    <source>
        <dbReference type="EMBL" id="KKL17169.1"/>
    </source>
</evidence>
<dbReference type="PANTHER" id="PTHR43267:SF3">
    <property type="entry name" value="THIF PROTEIN"/>
    <property type="match status" value="1"/>
</dbReference>
<dbReference type="GO" id="GO:0061503">
    <property type="term" value="F:tRNA threonylcarbamoyladenosine dehydratase"/>
    <property type="evidence" value="ECO:0007669"/>
    <property type="project" value="TreeGrafter"/>
</dbReference>
<dbReference type="GO" id="GO:0008641">
    <property type="term" value="F:ubiquitin-like modifier activating enzyme activity"/>
    <property type="evidence" value="ECO:0007669"/>
    <property type="project" value="InterPro"/>
</dbReference>
<dbReference type="Gene3D" id="3.40.50.720">
    <property type="entry name" value="NAD(P)-binding Rossmann-like Domain"/>
    <property type="match status" value="1"/>
</dbReference>
<dbReference type="SUPFAM" id="SSF69572">
    <property type="entry name" value="Activating enzymes of the ubiquitin-like proteins"/>
    <property type="match status" value="1"/>
</dbReference>
<proteinExistence type="predicted"/>
<dbReference type="EMBL" id="LAZR01039368">
    <property type="protein sequence ID" value="KKL17169.1"/>
    <property type="molecule type" value="Genomic_DNA"/>
</dbReference>
<dbReference type="CDD" id="cd01483">
    <property type="entry name" value="E1_enzyme_family"/>
    <property type="match status" value="1"/>
</dbReference>
<dbReference type="PANTHER" id="PTHR43267">
    <property type="entry name" value="TRNA THREONYLCARBAMOYLADENOSINE DEHYDRATASE"/>
    <property type="match status" value="1"/>
</dbReference>
<feature type="transmembrane region" description="Helical" evidence="1">
    <location>
        <begin position="29"/>
        <end position="48"/>
    </location>
</feature>